<dbReference type="PANTHER" id="PTHR11644:SF2">
    <property type="entry name" value="CYTIDINE DEAMINASE"/>
    <property type="match status" value="1"/>
</dbReference>
<dbReference type="SUPFAM" id="SSF53927">
    <property type="entry name" value="Cytidine deaminase-like"/>
    <property type="match status" value="1"/>
</dbReference>
<dbReference type="Proteomes" id="UP000297253">
    <property type="component" value="Unassembled WGS sequence"/>
</dbReference>
<feature type="domain" description="CMP/dCMP-type deaminase" evidence="2">
    <location>
        <begin position="1"/>
        <end position="144"/>
    </location>
</feature>
<comment type="caution">
    <text evidence="3">The sequence shown here is derived from an EMBL/GenBank/DDBJ whole genome shotgun (WGS) entry which is preliminary data.</text>
</comment>
<protein>
    <submittedName>
        <fullName evidence="3">Cytidine deaminase</fullName>
    </submittedName>
</protein>
<dbReference type="CDD" id="cd01283">
    <property type="entry name" value="cytidine_deaminase"/>
    <property type="match status" value="1"/>
</dbReference>
<dbReference type="InterPro" id="IPR016193">
    <property type="entry name" value="Cytidine_deaminase-like"/>
</dbReference>
<organism evidence="3 4">
    <name type="scientific">Streptococcus cuniculi</name>
    <dbReference type="NCBI Taxonomy" id="1432788"/>
    <lineage>
        <taxon>Bacteria</taxon>
        <taxon>Bacillati</taxon>
        <taxon>Bacillota</taxon>
        <taxon>Bacilli</taxon>
        <taxon>Lactobacillales</taxon>
        <taxon>Streptococcaceae</taxon>
        <taxon>Streptococcus</taxon>
    </lineage>
</organism>
<dbReference type="GO" id="GO:0004126">
    <property type="term" value="F:cytidine deaminase activity"/>
    <property type="evidence" value="ECO:0007669"/>
    <property type="project" value="TreeGrafter"/>
</dbReference>
<proteinExistence type="inferred from homology"/>
<dbReference type="STRING" id="1432788.BU202_00515"/>
<dbReference type="AlphaFoldDB" id="A0A4Y9JBM8"/>
<evidence type="ECO:0000259" key="2">
    <source>
        <dbReference type="PROSITE" id="PS51747"/>
    </source>
</evidence>
<dbReference type="RefSeq" id="WP_135182215.1">
    <property type="nucleotide sequence ID" value="NZ_JADGKZ010000010.1"/>
</dbReference>
<dbReference type="GO" id="GO:0055086">
    <property type="term" value="P:nucleobase-containing small molecule metabolic process"/>
    <property type="evidence" value="ECO:0007669"/>
    <property type="project" value="UniProtKB-ARBA"/>
</dbReference>
<gene>
    <name evidence="3" type="ORF">E4T82_07430</name>
</gene>
<accession>A0A4Y9JBM8</accession>
<dbReference type="OrthoDB" id="9799092at2"/>
<evidence type="ECO:0000313" key="4">
    <source>
        <dbReference type="Proteomes" id="UP000297253"/>
    </source>
</evidence>
<dbReference type="GO" id="GO:0005829">
    <property type="term" value="C:cytosol"/>
    <property type="evidence" value="ECO:0007669"/>
    <property type="project" value="TreeGrafter"/>
</dbReference>
<evidence type="ECO:0000313" key="3">
    <source>
        <dbReference type="EMBL" id="TFU97486.1"/>
    </source>
</evidence>
<dbReference type="PROSITE" id="PS51747">
    <property type="entry name" value="CYT_DCMP_DEAMINASES_2"/>
    <property type="match status" value="1"/>
</dbReference>
<dbReference type="GO" id="GO:0008270">
    <property type="term" value="F:zinc ion binding"/>
    <property type="evidence" value="ECO:0007669"/>
    <property type="project" value="TreeGrafter"/>
</dbReference>
<sequence>MDIWTKLYEEAQRQYAPVEVTPFVYAHHVVAAVEAENGEIFTGFCMEGTAGVFHLCAERAAAFNMYQQSGQTTIKRMIAFRDKPPYGGGSGMPCGACREFLMQLSPQNKNMEIMLDYEKREMVILKDLMPYWWGEERYQADEVEHRD</sequence>
<reference evidence="3 4" key="1">
    <citation type="submission" date="2019-03" db="EMBL/GenBank/DDBJ databases">
        <title>Diversity of the mouse oral microbiome.</title>
        <authorList>
            <person name="Joseph S."/>
            <person name="Aduse-Opoku J."/>
            <person name="Curtis M."/>
            <person name="Wade W."/>
            <person name="Hashim A."/>
        </authorList>
    </citation>
    <scope>NUCLEOTIDE SEQUENCE [LARGE SCALE GENOMIC DNA]</scope>
    <source>
        <strain evidence="3 4">WM131</strain>
    </source>
</reference>
<dbReference type="InterPro" id="IPR050202">
    <property type="entry name" value="Cyt/Deoxycyt_deaminase"/>
</dbReference>
<dbReference type="Gene3D" id="3.40.140.10">
    <property type="entry name" value="Cytidine Deaminase, domain 2"/>
    <property type="match status" value="1"/>
</dbReference>
<dbReference type="PANTHER" id="PTHR11644">
    <property type="entry name" value="CYTIDINE DEAMINASE"/>
    <property type="match status" value="1"/>
</dbReference>
<name>A0A4Y9JBM8_9STRE</name>
<dbReference type="EMBL" id="SPPD01000010">
    <property type="protein sequence ID" value="TFU97486.1"/>
    <property type="molecule type" value="Genomic_DNA"/>
</dbReference>
<dbReference type="GO" id="GO:0072527">
    <property type="term" value="P:pyrimidine-containing compound metabolic process"/>
    <property type="evidence" value="ECO:0007669"/>
    <property type="project" value="UniProtKB-ARBA"/>
</dbReference>
<comment type="similarity">
    <text evidence="1">Belongs to the cytidine and deoxycytidylate deaminase family.</text>
</comment>
<dbReference type="InterPro" id="IPR002125">
    <property type="entry name" value="CMP_dCMP_dom"/>
</dbReference>
<evidence type="ECO:0000256" key="1">
    <source>
        <dbReference type="ARBA" id="ARBA00006576"/>
    </source>
</evidence>